<feature type="domain" description="Peptidase M20 dimerisation" evidence="2">
    <location>
        <begin position="186"/>
        <end position="274"/>
    </location>
</feature>
<evidence type="ECO:0000259" key="2">
    <source>
        <dbReference type="Pfam" id="PF07687"/>
    </source>
</evidence>
<comment type="similarity">
    <text evidence="1">Belongs to the peptidase M20A family.</text>
</comment>
<dbReference type="PANTHER" id="PTHR30575:SF0">
    <property type="entry name" value="XAA-ARG DIPEPTIDASE"/>
    <property type="match status" value="1"/>
</dbReference>
<dbReference type="Pfam" id="PF07687">
    <property type="entry name" value="M20_dimer"/>
    <property type="match status" value="1"/>
</dbReference>
<dbReference type="Gene3D" id="3.40.630.10">
    <property type="entry name" value="Zn peptidases"/>
    <property type="match status" value="1"/>
</dbReference>
<dbReference type="AlphaFoldDB" id="A0A087D6S6"/>
<dbReference type="SUPFAM" id="SSF53187">
    <property type="entry name" value="Zn-dependent exopeptidases"/>
    <property type="match status" value="1"/>
</dbReference>
<evidence type="ECO:0000256" key="1">
    <source>
        <dbReference type="PIRNR" id="PIRNR037226"/>
    </source>
</evidence>
<dbReference type="NCBIfam" id="TIGR01891">
    <property type="entry name" value="amidohydrolases"/>
    <property type="match status" value="1"/>
</dbReference>
<dbReference type="EMBL" id="JGZN01000016">
    <property type="protein sequence ID" value="KFI91226.1"/>
    <property type="molecule type" value="Genomic_DNA"/>
</dbReference>
<dbReference type="CDD" id="cd03887">
    <property type="entry name" value="M20_Acy1L2"/>
    <property type="match status" value="1"/>
</dbReference>
<dbReference type="Pfam" id="PF01546">
    <property type="entry name" value="Peptidase_M20"/>
    <property type="match status" value="1"/>
</dbReference>
<organism evidence="3 4">
    <name type="scientific">Bifidobacterium saguini DSM 23967</name>
    <dbReference type="NCBI Taxonomy" id="1437607"/>
    <lineage>
        <taxon>Bacteria</taxon>
        <taxon>Bacillati</taxon>
        <taxon>Actinomycetota</taxon>
        <taxon>Actinomycetes</taxon>
        <taxon>Bifidobacteriales</taxon>
        <taxon>Bifidobacteriaceae</taxon>
        <taxon>Bifidobacterium</taxon>
    </lineage>
</organism>
<dbReference type="GO" id="GO:0016805">
    <property type="term" value="F:dipeptidase activity"/>
    <property type="evidence" value="ECO:0007669"/>
    <property type="project" value="InterPro"/>
</dbReference>
<dbReference type="SUPFAM" id="SSF55031">
    <property type="entry name" value="Bacterial exopeptidase dimerisation domain"/>
    <property type="match status" value="1"/>
</dbReference>
<dbReference type="InterPro" id="IPR002933">
    <property type="entry name" value="Peptidase_M20"/>
</dbReference>
<dbReference type="OrthoDB" id="9781032at2"/>
<dbReference type="InterPro" id="IPR052030">
    <property type="entry name" value="Peptidase_M20/M20A_hydrolases"/>
</dbReference>
<dbReference type="Gene3D" id="3.30.70.360">
    <property type="match status" value="1"/>
</dbReference>
<dbReference type="Proteomes" id="UP000029066">
    <property type="component" value="Unassembled WGS sequence"/>
</dbReference>
<dbReference type="RefSeq" id="WP_051917518.1">
    <property type="nucleotide sequence ID" value="NZ_JDUT01000006.1"/>
</dbReference>
<accession>A0A087D6S6</accession>
<dbReference type="InterPro" id="IPR017439">
    <property type="entry name" value="Amidohydrolase"/>
</dbReference>
<comment type="caution">
    <text evidence="3">The sequence shown here is derived from an EMBL/GenBank/DDBJ whole genome shotgun (WGS) entry which is preliminary data.</text>
</comment>
<evidence type="ECO:0000313" key="4">
    <source>
        <dbReference type="Proteomes" id="UP000029066"/>
    </source>
</evidence>
<keyword evidence="3" id="KW-0378">Hydrolase</keyword>
<dbReference type="FunFam" id="3.30.70.360:FF:000004">
    <property type="entry name" value="Peptidase M20 domain-containing protein 2"/>
    <property type="match status" value="1"/>
</dbReference>
<proteinExistence type="inferred from homology"/>
<dbReference type="GO" id="GO:0071713">
    <property type="term" value="F:para-aminobenzoyl-glutamate hydrolase activity"/>
    <property type="evidence" value="ECO:0007669"/>
    <property type="project" value="TreeGrafter"/>
</dbReference>
<name>A0A087D6S6_9BIFI</name>
<dbReference type="STRING" id="1437607.BISA_1823"/>
<dbReference type="InterPro" id="IPR036264">
    <property type="entry name" value="Bact_exopeptidase_dim_dom"/>
</dbReference>
<dbReference type="PIRSF" id="PIRSF037226">
    <property type="entry name" value="Amidohydrolase_ACY1L2_prd"/>
    <property type="match status" value="1"/>
</dbReference>
<sequence>MSEQESIETRVANAKQRISDYVDSVLPDYQRISLAIHDKPEYSNYEFFASETLSNKLKEEGFDVTLGVADHRTGFEAVYRTGKPGPVVVFLAEYDALPGVGHGCGHSVFGPNSSLAAASLKRVIDEFGGELRVYGTPGEEGGENGSAKGSFVKDGFFDDVDIALCAHPHAGGNYLSSRNLACQPIDIEFHGKAAHAAATPEQGINALDGVIQTFNSINALRQHLPKDVRVHGIITDGGLQPNVVPDYAKAKFYLRSASVPGLLSLRKKVENIVAGAALATGATGTLKPYQNQVDNMIPTPLFDEVWQRNAESLGQVVEPTEQDKVSFGSSDVGNVSQVVPTIQPMFSISPEKLGGHNEKVAAAAASPFGLESIRWSSKALAYTALDVIVDPALLERIKEQHAARVKTQEADVAAVV</sequence>
<dbReference type="GO" id="GO:0046657">
    <property type="term" value="P:folic acid catabolic process"/>
    <property type="evidence" value="ECO:0007669"/>
    <property type="project" value="TreeGrafter"/>
</dbReference>
<protein>
    <recommendedName>
        <fullName evidence="1">Peptidase M20 domain-containing protein 2</fullName>
    </recommendedName>
</protein>
<gene>
    <name evidence="3" type="ORF">BISA_1823</name>
</gene>
<reference evidence="3 4" key="1">
    <citation type="submission" date="2014-03" db="EMBL/GenBank/DDBJ databases">
        <title>Genomics of Bifidobacteria.</title>
        <authorList>
            <person name="Ventura M."/>
            <person name="Milani C."/>
            <person name="Lugli G.A."/>
        </authorList>
    </citation>
    <scope>NUCLEOTIDE SEQUENCE [LARGE SCALE GENOMIC DNA]</scope>
    <source>
        <strain evidence="3 4">DSM 23967</strain>
    </source>
</reference>
<dbReference type="PANTHER" id="PTHR30575">
    <property type="entry name" value="PEPTIDASE M20"/>
    <property type="match status" value="1"/>
</dbReference>
<dbReference type="GO" id="GO:0005737">
    <property type="term" value="C:cytoplasm"/>
    <property type="evidence" value="ECO:0007669"/>
    <property type="project" value="TreeGrafter"/>
</dbReference>
<evidence type="ECO:0000313" key="3">
    <source>
        <dbReference type="EMBL" id="KFI91226.1"/>
    </source>
</evidence>
<dbReference type="InterPro" id="IPR011650">
    <property type="entry name" value="Peptidase_M20_dimer"/>
</dbReference>
<dbReference type="InterPro" id="IPR017144">
    <property type="entry name" value="Xaa-Arg_dipeptidase"/>
</dbReference>